<dbReference type="CDD" id="cd19821">
    <property type="entry name" value="Bbox1_BBX-like"/>
    <property type="match status" value="1"/>
</dbReference>
<dbReference type="InterPro" id="IPR049808">
    <property type="entry name" value="CONSTANS-like_Bbox1"/>
</dbReference>
<dbReference type="InterPro" id="IPR000315">
    <property type="entry name" value="Znf_B-box"/>
</dbReference>
<feature type="compositionally biased region" description="Low complexity" evidence="5">
    <location>
        <begin position="118"/>
        <end position="137"/>
    </location>
</feature>
<evidence type="ECO:0000313" key="8">
    <source>
        <dbReference type="Proteomes" id="UP001154282"/>
    </source>
</evidence>
<dbReference type="AlphaFoldDB" id="A0AAV0QYY2"/>
<evidence type="ECO:0000259" key="6">
    <source>
        <dbReference type="PROSITE" id="PS50119"/>
    </source>
</evidence>
<evidence type="ECO:0000313" key="7">
    <source>
        <dbReference type="EMBL" id="CAI0550354.1"/>
    </source>
</evidence>
<dbReference type="Pfam" id="PF00643">
    <property type="entry name" value="zf-B_box"/>
    <property type="match status" value="1"/>
</dbReference>
<keyword evidence="1" id="KW-0479">Metal-binding</keyword>
<keyword evidence="3" id="KW-0862">Zinc</keyword>
<dbReference type="Proteomes" id="UP001154282">
    <property type="component" value="Unassembled WGS sequence"/>
</dbReference>
<reference evidence="7" key="1">
    <citation type="submission" date="2022-08" db="EMBL/GenBank/DDBJ databases">
        <authorList>
            <person name="Gutierrez-Valencia J."/>
        </authorList>
    </citation>
    <scope>NUCLEOTIDE SEQUENCE</scope>
</reference>
<feature type="compositionally biased region" description="Acidic residues" evidence="5">
    <location>
        <begin position="85"/>
        <end position="111"/>
    </location>
</feature>
<evidence type="ECO:0000256" key="5">
    <source>
        <dbReference type="SAM" id="MobiDB-lite"/>
    </source>
</evidence>
<feature type="compositionally biased region" description="Polar residues" evidence="5">
    <location>
        <begin position="176"/>
        <end position="192"/>
    </location>
</feature>
<evidence type="ECO:0000256" key="1">
    <source>
        <dbReference type="ARBA" id="ARBA00022723"/>
    </source>
</evidence>
<feature type="domain" description="B box-type" evidence="6">
    <location>
        <begin position="1"/>
        <end position="45"/>
    </location>
</feature>
<dbReference type="PANTHER" id="PTHR31717:SF60">
    <property type="entry name" value="B-BOX TYPE ZINC FINGER FAMILY PROTEIN"/>
    <property type="match status" value="1"/>
</dbReference>
<keyword evidence="2 4" id="KW-0863">Zinc-finger</keyword>
<feature type="region of interest" description="Disordered" evidence="5">
    <location>
        <begin position="80"/>
        <end position="149"/>
    </location>
</feature>
<accession>A0AAV0QYY2</accession>
<dbReference type="SMART" id="SM00336">
    <property type="entry name" value="BBOX"/>
    <property type="match status" value="1"/>
</dbReference>
<gene>
    <name evidence="7" type="ORF">LITE_LOCUS45513</name>
</gene>
<dbReference type="EMBL" id="CAMGYJ010000010">
    <property type="protein sequence ID" value="CAI0550354.1"/>
    <property type="molecule type" value="Genomic_DNA"/>
</dbReference>
<evidence type="ECO:0000256" key="3">
    <source>
        <dbReference type="ARBA" id="ARBA00022833"/>
    </source>
</evidence>
<comment type="caution">
    <text evidence="7">The sequence shown here is derived from an EMBL/GenBank/DDBJ whole genome shotgun (WGS) entry which is preliminary data.</text>
</comment>
<dbReference type="GO" id="GO:0008270">
    <property type="term" value="F:zinc ion binding"/>
    <property type="evidence" value="ECO:0007669"/>
    <property type="project" value="UniProtKB-KW"/>
</dbReference>
<proteinExistence type="predicted"/>
<keyword evidence="8" id="KW-1185">Reference proteome</keyword>
<evidence type="ECO:0000256" key="2">
    <source>
        <dbReference type="ARBA" id="ARBA00022771"/>
    </source>
</evidence>
<evidence type="ECO:0000256" key="4">
    <source>
        <dbReference type="PROSITE-ProRule" id="PRU00024"/>
    </source>
</evidence>
<dbReference type="PANTHER" id="PTHR31717">
    <property type="entry name" value="ZINC FINGER PROTEIN CONSTANS-LIKE 10"/>
    <property type="match status" value="1"/>
</dbReference>
<feature type="region of interest" description="Disordered" evidence="5">
    <location>
        <begin position="173"/>
        <end position="193"/>
    </location>
</feature>
<name>A0AAV0QYY2_9ROSI</name>
<dbReference type="PROSITE" id="PS50119">
    <property type="entry name" value="ZF_BBOX"/>
    <property type="match status" value="1"/>
</dbReference>
<sequence>MKMCELCKSIAKTFCESDQASLCWSCDAKVHGANFLVARHSRTLLCHFCQSLTPWQAAGAKLGHTVSFCLRCANGDTHEARRGEEVEEESGSEESELDEEEEDEEDEEDGDNQVVPWSASATTPPPASSCSSSSSESDGGEYVESRKAVSVKRTRETDLLSLLEGDIVRRSDRQKYCQSPTRSHASESTSLDESVRPLKNRRIIGTAIHCCSGARSAAIEECLARLDPISQNRVRICDGEAVVAVDEGDEEVSSENLSRAI</sequence>
<organism evidence="7 8">
    <name type="scientific">Linum tenue</name>
    <dbReference type="NCBI Taxonomy" id="586396"/>
    <lineage>
        <taxon>Eukaryota</taxon>
        <taxon>Viridiplantae</taxon>
        <taxon>Streptophyta</taxon>
        <taxon>Embryophyta</taxon>
        <taxon>Tracheophyta</taxon>
        <taxon>Spermatophyta</taxon>
        <taxon>Magnoliopsida</taxon>
        <taxon>eudicotyledons</taxon>
        <taxon>Gunneridae</taxon>
        <taxon>Pentapetalae</taxon>
        <taxon>rosids</taxon>
        <taxon>fabids</taxon>
        <taxon>Malpighiales</taxon>
        <taxon>Linaceae</taxon>
        <taxon>Linum</taxon>
    </lineage>
</organism>
<protein>
    <recommendedName>
        <fullName evidence="6">B box-type domain-containing protein</fullName>
    </recommendedName>
</protein>